<reference evidence="2" key="1">
    <citation type="submission" date="2003-11" db="EMBL/GenBank/DDBJ databases">
        <title>Germ line transmission of kDNA from Trypanosoma cruzi to mammals and birds.</title>
        <authorList>
            <person name="Teixeira A.R.L."/>
            <person name="Nitz N."/>
            <person name="Gomes C."/>
        </authorList>
    </citation>
    <scope>NUCLEOTIDE SEQUENCE</scope>
</reference>
<dbReference type="EMBL" id="AY490906">
    <property type="protein sequence ID" value="AAR88807.1"/>
    <property type="molecule type" value="Genomic_DNA"/>
</dbReference>
<sequence length="89" mass="10011">MHQPQSNHQLQSNHQPQSNHQLQSNHQPQSNPFLDYLLRIQPEKGSERWPGVQAPATHFEDPGQHPGSCFGLPSPGCCDHLESEPEDGR</sequence>
<feature type="compositionally biased region" description="Polar residues" evidence="1">
    <location>
        <begin position="1"/>
        <end position="32"/>
    </location>
</feature>
<protein>
    <submittedName>
        <fullName evidence="2">Putative chimeric protein 305</fullName>
    </submittedName>
</protein>
<accession>Q6RV07</accession>
<dbReference type="AlphaFoldDB" id="Q6RV07"/>
<evidence type="ECO:0000313" key="2">
    <source>
        <dbReference type="EMBL" id="AAR88807.1"/>
    </source>
</evidence>
<evidence type="ECO:0000256" key="1">
    <source>
        <dbReference type="SAM" id="MobiDB-lite"/>
    </source>
</evidence>
<name>Q6RV07_TRYCR</name>
<proteinExistence type="predicted"/>
<feature type="region of interest" description="Disordered" evidence="1">
    <location>
        <begin position="1"/>
        <end position="74"/>
    </location>
</feature>
<organism evidence="2">
    <name type="scientific">Trypanosoma cruzi</name>
    <dbReference type="NCBI Taxonomy" id="5693"/>
    <lineage>
        <taxon>Eukaryota</taxon>
        <taxon>Discoba</taxon>
        <taxon>Euglenozoa</taxon>
        <taxon>Kinetoplastea</taxon>
        <taxon>Metakinetoplastina</taxon>
        <taxon>Trypanosomatida</taxon>
        <taxon>Trypanosomatidae</taxon>
        <taxon>Trypanosoma</taxon>
        <taxon>Schizotrypanum</taxon>
    </lineage>
</organism>